<dbReference type="Proteomes" id="UP001177023">
    <property type="component" value="Unassembled WGS sequence"/>
</dbReference>
<feature type="non-terminal residue" evidence="1">
    <location>
        <position position="186"/>
    </location>
</feature>
<accession>A0AA36FZ59</accession>
<dbReference type="EMBL" id="CATQJA010002621">
    <property type="protein sequence ID" value="CAJ0573661.1"/>
    <property type="molecule type" value="Genomic_DNA"/>
</dbReference>
<gene>
    <name evidence="1" type="ORF">MSPICULIGERA_LOCUS12014</name>
</gene>
<protein>
    <submittedName>
        <fullName evidence="1">Uncharacterized protein</fullName>
    </submittedName>
</protein>
<name>A0AA36FZ59_9BILA</name>
<reference evidence="1" key="1">
    <citation type="submission" date="2023-06" db="EMBL/GenBank/DDBJ databases">
        <authorList>
            <person name="Delattre M."/>
        </authorList>
    </citation>
    <scope>NUCLEOTIDE SEQUENCE</scope>
    <source>
        <strain evidence="1">AF72</strain>
    </source>
</reference>
<sequence length="186" mass="21877">MSEVFVATATKLNDLFESQIHENRHLQIFVDHMMQRLIVKGSDDRQLKSISIEREHCRVIKKDLQLVFQKEGLFRFRLTMRDAANMDKLYNAVKRHIAIEVRETQLGGGEEKPMIQPFSQNLIREFFDELYRRDPEGLEQAFVRIGAELLKIPSFRQLHDELDRPLFPTAKQEDVKPVKSLESEPE</sequence>
<proteinExistence type="predicted"/>
<dbReference type="AlphaFoldDB" id="A0AA36FZ59"/>
<organism evidence="1 2">
    <name type="scientific">Mesorhabditis spiculigera</name>
    <dbReference type="NCBI Taxonomy" id="96644"/>
    <lineage>
        <taxon>Eukaryota</taxon>
        <taxon>Metazoa</taxon>
        <taxon>Ecdysozoa</taxon>
        <taxon>Nematoda</taxon>
        <taxon>Chromadorea</taxon>
        <taxon>Rhabditida</taxon>
        <taxon>Rhabditina</taxon>
        <taxon>Rhabditomorpha</taxon>
        <taxon>Rhabditoidea</taxon>
        <taxon>Rhabditidae</taxon>
        <taxon>Mesorhabditinae</taxon>
        <taxon>Mesorhabditis</taxon>
    </lineage>
</organism>
<comment type="caution">
    <text evidence="1">The sequence shown here is derived from an EMBL/GenBank/DDBJ whole genome shotgun (WGS) entry which is preliminary data.</text>
</comment>
<keyword evidence="2" id="KW-1185">Reference proteome</keyword>
<evidence type="ECO:0000313" key="1">
    <source>
        <dbReference type="EMBL" id="CAJ0573661.1"/>
    </source>
</evidence>
<evidence type="ECO:0000313" key="2">
    <source>
        <dbReference type="Proteomes" id="UP001177023"/>
    </source>
</evidence>